<keyword evidence="4" id="KW-0276">Fatty acid metabolism</keyword>
<comment type="function">
    <text evidence="1 4">This protein is a component of the acetyl coenzyme A carboxylase complex; first, biotin carboxylase catalyzes the carboxylation of the carrier protein and then the transcarboxylase transfers the carboxyl group to form malonyl-CoA.</text>
</comment>
<dbReference type="Pfam" id="PF00364">
    <property type="entry name" value="Biotin_lipoyl"/>
    <property type="match status" value="1"/>
</dbReference>
<protein>
    <recommendedName>
        <fullName evidence="2 4">Biotin carboxyl carrier protein of acetyl-CoA carboxylase</fullName>
    </recommendedName>
</protein>
<comment type="pathway">
    <text evidence="4">Lipid metabolism; fatty acid biosynthesis.</text>
</comment>
<dbReference type="GO" id="GO:0009317">
    <property type="term" value="C:acetyl-CoA carboxylase complex"/>
    <property type="evidence" value="ECO:0007669"/>
    <property type="project" value="InterPro"/>
</dbReference>
<evidence type="ECO:0000259" key="5">
    <source>
        <dbReference type="PROSITE" id="PS50968"/>
    </source>
</evidence>
<evidence type="ECO:0000256" key="2">
    <source>
        <dbReference type="ARBA" id="ARBA00017562"/>
    </source>
</evidence>
<dbReference type="PRINTS" id="PR01071">
    <property type="entry name" value="ACOABIOTINCC"/>
</dbReference>
<dbReference type="CDD" id="cd06850">
    <property type="entry name" value="biotinyl_domain"/>
    <property type="match status" value="1"/>
</dbReference>
<dbReference type="RefSeq" id="WP_238602741.1">
    <property type="nucleotide sequence ID" value="NZ_NIDE01000008.1"/>
</dbReference>
<organism evidence="6 7">
    <name type="scientific">Fimbriiglobus ruber</name>
    <dbReference type="NCBI Taxonomy" id="1908690"/>
    <lineage>
        <taxon>Bacteria</taxon>
        <taxon>Pseudomonadati</taxon>
        <taxon>Planctomycetota</taxon>
        <taxon>Planctomycetia</taxon>
        <taxon>Gemmatales</taxon>
        <taxon>Gemmataceae</taxon>
        <taxon>Fimbriiglobus</taxon>
    </lineage>
</organism>
<dbReference type="PROSITE" id="PS50968">
    <property type="entry name" value="BIOTINYL_LIPOYL"/>
    <property type="match status" value="1"/>
</dbReference>
<dbReference type="EMBL" id="NIDE01000008">
    <property type="protein sequence ID" value="OWK40307.1"/>
    <property type="molecule type" value="Genomic_DNA"/>
</dbReference>
<name>A0A225DVU0_9BACT</name>
<dbReference type="InterPro" id="IPR001249">
    <property type="entry name" value="AcCoA_biotinCC"/>
</dbReference>
<dbReference type="InterPro" id="IPR050709">
    <property type="entry name" value="Biotin_Carboxyl_Carrier/Decarb"/>
</dbReference>
<dbReference type="Proteomes" id="UP000214646">
    <property type="component" value="Unassembled WGS sequence"/>
</dbReference>
<comment type="caution">
    <text evidence="6">The sequence shown here is derived from an EMBL/GenBank/DDBJ whole genome shotgun (WGS) entry which is preliminary data.</text>
</comment>
<keyword evidence="4" id="KW-0275">Fatty acid biosynthesis</keyword>
<evidence type="ECO:0000256" key="1">
    <source>
        <dbReference type="ARBA" id="ARBA00003761"/>
    </source>
</evidence>
<dbReference type="InterPro" id="IPR011053">
    <property type="entry name" value="Single_hybrid_motif"/>
</dbReference>
<keyword evidence="3 4" id="KW-0092">Biotin</keyword>
<dbReference type="NCBIfam" id="TIGR00531">
    <property type="entry name" value="BCCP"/>
    <property type="match status" value="1"/>
</dbReference>
<keyword evidence="7" id="KW-1185">Reference proteome</keyword>
<gene>
    <name evidence="6" type="ORF">FRUB_05226</name>
</gene>
<dbReference type="Gene3D" id="2.40.50.100">
    <property type="match status" value="1"/>
</dbReference>
<evidence type="ECO:0000313" key="7">
    <source>
        <dbReference type="Proteomes" id="UP000214646"/>
    </source>
</evidence>
<dbReference type="GO" id="GO:0006633">
    <property type="term" value="P:fatty acid biosynthetic process"/>
    <property type="evidence" value="ECO:0007669"/>
    <property type="project" value="UniProtKB-UniPathway"/>
</dbReference>
<evidence type="ECO:0000256" key="4">
    <source>
        <dbReference type="RuleBase" id="RU364072"/>
    </source>
</evidence>
<dbReference type="UniPathway" id="UPA00094"/>
<dbReference type="SUPFAM" id="SSF51230">
    <property type="entry name" value="Single hybrid motif"/>
    <property type="match status" value="1"/>
</dbReference>
<accession>A0A225DVU0</accession>
<dbReference type="PANTHER" id="PTHR45266">
    <property type="entry name" value="OXALOACETATE DECARBOXYLASE ALPHA CHAIN"/>
    <property type="match status" value="1"/>
</dbReference>
<evidence type="ECO:0000256" key="3">
    <source>
        <dbReference type="ARBA" id="ARBA00023267"/>
    </source>
</evidence>
<keyword evidence="4" id="KW-0443">Lipid metabolism</keyword>
<dbReference type="InterPro" id="IPR000089">
    <property type="entry name" value="Biotin_lipoyl"/>
</dbReference>
<reference evidence="7" key="1">
    <citation type="submission" date="2017-06" db="EMBL/GenBank/DDBJ databases">
        <title>Genome analysis of Fimbriiglobus ruber SP5, the first member of the order Planctomycetales with confirmed chitinolytic capability.</title>
        <authorList>
            <person name="Ravin N.V."/>
            <person name="Rakitin A.L."/>
            <person name="Ivanova A.A."/>
            <person name="Beletsky A.V."/>
            <person name="Kulichevskaya I.S."/>
            <person name="Mardanov A.V."/>
            <person name="Dedysh S.N."/>
        </authorList>
    </citation>
    <scope>NUCLEOTIDE SEQUENCE [LARGE SCALE GENOMIC DNA]</scope>
    <source>
        <strain evidence="7">SP5</strain>
    </source>
</reference>
<feature type="domain" description="Lipoyl-binding" evidence="5">
    <location>
        <begin position="83"/>
        <end position="159"/>
    </location>
</feature>
<keyword evidence="4" id="KW-0444">Lipid biosynthesis</keyword>
<dbReference type="GO" id="GO:0003989">
    <property type="term" value="F:acetyl-CoA carboxylase activity"/>
    <property type="evidence" value="ECO:0007669"/>
    <property type="project" value="InterPro"/>
</dbReference>
<sequence>MASDPKSGDPRPFDVKTVEHLIGLMGQHELTEISLQEGDHKIRLRKGGEPVAVAPVAYHPAAAAPMASAPAASAAPAPAGKKLHDVKSEMVGTFYSKPKPDKDDYVKVGSTIKPNSVICQIEAMKIFNEVTAGCAGTIAEVLVKNSEPVEFGTVLFRVDTGS</sequence>
<proteinExistence type="predicted"/>
<evidence type="ECO:0000313" key="6">
    <source>
        <dbReference type="EMBL" id="OWK40307.1"/>
    </source>
</evidence>
<dbReference type="PANTHER" id="PTHR45266:SF3">
    <property type="entry name" value="OXALOACETATE DECARBOXYLASE ALPHA CHAIN"/>
    <property type="match status" value="1"/>
</dbReference>
<dbReference type="AlphaFoldDB" id="A0A225DVU0"/>